<evidence type="ECO:0000313" key="1">
    <source>
        <dbReference type="Proteomes" id="UP000095286"/>
    </source>
</evidence>
<sequence length="113" mass="12788">MKIVACLFTALILCQITQVKGKCEYCIKIVNEFDKYLTEHPGETDKAKEYVCVTLSHGNPILNEICRQLFKRAIAEIIKGIERKDGAEKICQTIHYCPKDSISPDVTTTQQPL</sequence>
<name>A0AC35TKU4_9BILA</name>
<reference evidence="2" key="1">
    <citation type="submission" date="2016-11" db="UniProtKB">
        <authorList>
            <consortium name="WormBaseParasite"/>
        </authorList>
    </citation>
    <scope>IDENTIFICATION</scope>
    <source>
        <strain evidence="2">KR3021</strain>
    </source>
</reference>
<dbReference type="WBParaSite" id="RSKR_0000178200.1">
    <property type="protein sequence ID" value="RSKR_0000178200.1"/>
    <property type="gene ID" value="RSKR_0000178200"/>
</dbReference>
<accession>A0AC35TKU4</accession>
<dbReference type="Proteomes" id="UP000095286">
    <property type="component" value="Unplaced"/>
</dbReference>
<protein>
    <submittedName>
        <fullName evidence="2">Saposin B-type domain-containing protein</fullName>
    </submittedName>
</protein>
<evidence type="ECO:0000313" key="2">
    <source>
        <dbReference type="WBParaSite" id="RSKR_0000178200.1"/>
    </source>
</evidence>
<organism evidence="1 2">
    <name type="scientific">Rhabditophanes sp. KR3021</name>
    <dbReference type="NCBI Taxonomy" id="114890"/>
    <lineage>
        <taxon>Eukaryota</taxon>
        <taxon>Metazoa</taxon>
        <taxon>Ecdysozoa</taxon>
        <taxon>Nematoda</taxon>
        <taxon>Chromadorea</taxon>
        <taxon>Rhabditida</taxon>
        <taxon>Tylenchina</taxon>
        <taxon>Panagrolaimomorpha</taxon>
        <taxon>Strongyloidoidea</taxon>
        <taxon>Alloionematidae</taxon>
        <taxon>Rhabditophanes</taxon>
    </lineage>
</organism>
<proteinExistence type="predicted"/>